<proteinExistence type="predicted"/>
<feature type="transmembrane region" description="Helical" evidence="1">
    <location>
        <begin position="159"/>
        <end position="179"/>
    </location>
</feature>
<feature type="transmembrane region" description="Helical" evidence="1">
    <location>
        <begin position="191"/>
        <end position="214"/>
    </location>
</feature>
<dbReference type="AlphaFoldDB" id="A0A923N506"/>
<keyword evidence="1" id="KW-1133">Transmembrane helix</keyword>
<feature type="transmembrane region" description="Helical" evidence="1">
    <location>
        <begin position="12"/>
        <end position="31"/>
    </location>
</feature>
<protein>
    <submittedName>
        <fullName evidence="2">Uncharacterized protein</fullName>
    </submittedName>
</protein>
<keyword evidence="1" id="KW-0812">Transmembrane</keyword>
<keyword evidence="1" id="KW-0472">Membrane</keyword>
<reference evidence="2" key="1">
    <citation type="submission" date="2020-08" db="EMBL/GenBank/DDBJ databases">
        <title>Pontibacter sp. SD6 16S ribosomal RNA gene Genome sequencing and assembly.</title>
        <authorList>
            <person name="Kang M."/>
        </authorList>
    </citation>
    <scope>NUCLEOTIDE SEQUENCE</scope>
    <source>
        <strain evidence="2">SD6</strain>
    </source>
</reference>
<feature type="transmembrane region" description="Helical" evidence="1">
    <location>
        <begin position="129"/>
        <end position="147"/>
    </location>
</feature>
<organism evidence="2 3">
    <name type="scientific">Pontibacter cellulosilyticus</name>
    <dbReference type="NCBI Taxonomy" id="1720253"/>
    <lineage>
        <taxon>Bacteria</taxon>
        <taxon>Pseudomonadati</taxon>
        <taxon>Bacteroidota</taxon>
        <taxon>Cytophagia</taxon>
        <taxon>Cytophagales</taxon>
        <taxon>Hymenobacteraceae</taxon>
        <taxon>Pontibacter</taxon>
    </lineage>
</organism>
<accession>A0A923N506</accession>
<gene>
    <name evidence="2" type="ORF">H8S84_07465</name>
</gene>
<evidence type="ECO:0000313" key="2">
    <source>
        <dbReference type="EMBL" id="MBC5992668.1"/>
    </source>
</evidence>
<keyword evidence="3" id="KW-1185">Reference proteome</keyword>
<dbReference type="EMBL" id="JACRVF010000001">
    <property type="protein sequence ID" value="MBC5992668.1"/>
    <property type="molecule type" value="Genomic_DNA"/>
</dbReference>
<dbReference type="Proteomes" id="UP000603640">
    <property type="component" value="Unassembled WGS sequence"/>
</dbReference>
<evidence type="ECO:0000256" key="1">
    <source>
        <dbReference type="SAM" id="Phobius"/>
    </source>
</evidence>
<name>A0A923N506_9BACT</name>
<feature type="transmembrane region" description="Helical" evidence="1">
    <location>
        <begin position="99"/>
        <end position="123"/>
    </location>
</feature>
<comment type="caution">
    <text evidence="2">The sequence shown here is derived from an EMBL/GenBank/DDBJ whole genome shotgun (WGS) entry which is preliminary data.</text>
</comment>
<feature type="transmembrane region" description="Helical" evidence="1">
    <location>
        <begin position="68"/>
        <end position="87"/>
    </location>
</feature>
<dbReference type="RefSeq" id="WP_187066597.1">
    <property type="nucleotide sequence ID" value="NZ_JACRVF010000001.1"/>
</dbReference>
<evidence type="ECO:0000313" key="3">
    <source>
        <dbReference type="Proteomes" id="UP000603640"/>
    </source>
</evidence>
<feature type="transmembrane region" description="Helical" evidence="1">
    <location>
        <begin position="38"/>
        <end position="56"/>
    </location>
</feature>
<sequence length="220" mass="24878">MEFFLRQVYPWLIEVSSFSPLLPFIAGLVLFPSNRSKLFKLIFLFLLVTVMSEVAGQITVRMHTKNNLWIQHLYIPLEFSALAAIYYHSFRRVAIKRSILVAVGIILLVSIYDATLGVGIAKVNSMPRMVESSLVIGIVLTYFYKVSNDLSITYLDRDPIFLLSCGLLIHKAGTSMSWGIFNDALAESYDAARMCLAIIFVLNILFNVSLVFVLKRAVNR</sequence>